<organism evidence="3 4">
    <name type="scientific">Ponticoccus alexandrii</name>
    <dbReference type="NCBI Taxonomy" id="1943633"/>
    <lineage>
        <taxon>Bacteria</taxon>
        <taxon>Pseudomonadati</taxon>
        <taxon>Pseudomonadota</taxon>
        <taxon>Alphaproteobacteria</taxon>
        <taxon>Rhodobacterales</taxon>
        <taxon>Roseobacteraceae</taxon>
        <taxon>Ponticoccus</taxon>
    </lineage>
</organism>
<reference evidence="3 4" key="1">
    <citation type="submission" date="2019-12" db="EMBL/GenBank/DDBJ databases">
        <title>Complete Genome Sequence of a Quorum-Sensing Bacterium,Rhodobacteraceae bacterium C31, Isolated from a marine microalgae symbiotic bacteria.</title>
        <authorList>
            <person name="Zhang Y."/>
        </authorList>
    </citation>
    <scope>NUCLEOTIDE SEQUENCE [LARGE SCALE GENOMIC DNA]</scope>
    <source>
        <strain evidence="3 4">C31</strain>
    </source>
</reference>
<dbReference type="Proteomes" id="UP000596387">
    <property type="component" value="Chromosome"/>
</dbReference>
<accession>A0ABX7FEK6</accession>
<dbReference type="Pfam" id="PF13778">
    <property type="entry name" value="DUF4174"/>
    <property type="match status" value="1"/>
</dbReference>
<evidence type="ECO:0000256" key="1">
    <source>
        <dbReference type="ARBA" id="ARBA00022729"/>
    </source>
</evidence>
<keyword evidence="1" id="KW-0732">Signal</keyword>
<dbReference type="InterPro" id="IPR025232">
    <property type="entry name" value="DUF4174"/>
</dbReference>
<sequence length="126" mass="13832">MATGPAMSDDGLFRELDADGGALEALQWRSRPVLVFTDDPANAAYRAQLAMLRETRSGLEERDIIVFRDTGPGGSLRARLQVEAFTLVLIGKDGGVKLRADHPVAPESLFSTIDRMPMRQREMSGE</sequence>
<evidence type="ECO:0000259" key="2">
    <source>
        <dbReference type="Pfam" id="PF13778"/>
    </source>
</evidence>
<protein>
    <submittedName>
        <fullName evidence="3">DUF4174 domain-containing protein</fullName>
    </submittedName>
</protein>
<name>A0ABX7FEK6_9RHOB</name>
<proteinExistence type="predicted"/>
<gene>
    <name evidence="3" type="ORF">GQA70_16860</name>
</gene>
<feature type="domain" description="DUF4174" evidence="2">
    <location>
        <begin position="23"/>
        <end position="122"/>
    </location>
</feature>
<evidence type="ECO:0000313" key="3">
    <source>
        <dbReference type="EMBL" id="QRF68561.1"/>
    </source>
</evidence>
<keyword evidence="4" id="KW-1185">Reference proteome</keyword>
<dbReference type="EMBL" id="CP047166">
    <property type="protein sequence ID" value="QRF68561.1"/>
    <property type="molecule type" value="Genomic_DNA"/>
</dbReference>
<evidence type="ECO:0000313" key="4">
    <source>
        <dbReference type="Proteomes" id="UP000596387"/>
    </source>
</evidence>